<dbReference type="SUPFAM" id="SSF51126">
    <property type="entry name" value="Pectin lyase-like"/>
    <property type="match status" value="1"/>
</dbReference>
<organism evidence="3 4">
    <name type="scientific">Thecamonas trahens ATCC 50062</name>
    <dbReference type="NCBI Taxonomy" id="461836"/>
    <lineage>
        <taxon>Eukaryota</taxon>
        <taxon>Apusozoa</taxon>
        <taxon>Apusomonadida</taxon>
        <taxon>Apusomonadidae</taxon>
        <taxon>Thecamonas</taxon>
    </lineage>
</organism>
<dbReference type="InterPro" id="IPR011050">
    <property type="entry name" value="Pectin_lyase_fold/virulence"/>
</dbReference>
<feature type="signal peptide" evidence="2">
    <location>
        <begin position="1"/>
        <end position="24"/>
    </location>
</feature>
<evidence type="ECO:0000256" key="2">
    <source>
        <dbReference type="SAM" id="SignalP"/>
    </source>
</evidence>
<dbReference type="InterPro" id="IPR013517">
    <property type="entry name" value="FG-GAP"/>
</dbReference>
<sequence>MTIPPPYVLATLTFLFLLYTVAAGKQACGGSLVAPTLIDLNGAVPRHLVLSDVDADGNTDVVYGNDGKVLGWFENNVAGSGYHRWVPHVIDLISESIVLVGLAPNLAGDGETGILVLTQYRVLAYPRSTLAPYYMSETSRDIASDFSSADDMAVIDIDADGLPDVVVSSTIVIIYMNIAAEPGFFAPNDAENTFSPFLAAGDISGDGVPDLALASSSRLDWIPLNADGTFSGTPQLVASPSPSIQSDGAIIADMDGDLDGDIVVFSNYRSNIVLALNDGAGGSWTTSTVISSVSSMQHVVVADGNGDGKLDVFAAVFSGNRIYFYAGDGVGGFAASTTAVSTTRPYTVVVGHVDGDAVVDVVAGRGSDVGIAFGNGDGTFGSPPGTPVAMANPGGLSAAITSSDVDGDGIVDVVVVWANGGLAWHRNLGDGSFVLGSVVEASMMFVPMTIAAVDVEGDGDVDLVLGRVGVTNIIWYANDGAGIFTSMGTLDPLGDAVVVVTADIDGDLDDDLFALRETTSSVWWLPNLGGGSFGSAIAIDTSQAFMSEPTSAAFADFDSSGSLDCVVVFRSDNALAWYENTAGDGSTWTRHNLPYTPLYPFMVRAGDFNNDGRPDVVVSSEGQLAWLANVQPKSPSPHWTVHIIDSGSLYDLTALAIGDINGDGRHDIAFASDVSGAGGLHLLAWYPGLDSGGFGSRKQLSSEFHAKRLLILDVDGDGLGDVVAQGTSPSSDSSIALFRNDLGAMPATSKYRGLISRKEAVPNAPSEASFVAAGDVDGDLIVDVVFVGESTDVVAWQRGVGGGELDTAPRSILSDFNGASMVVLVDVDTDGDLDVIAAAATAGVPLIWAENVGATGDFAVIHTISTQSPPGVSYIEAVDIDSDTDWDVVSVWSTRKVISVFVNLDGSGTYSNEVVVATSVDAWKCVLTDVDGDGDTDIVALGTFSSLYYYINTGGAGLAWTAASWTLPSSYHTEVADTRWAVADFDADGALDVVHRVLGPTPLHFVHFVSDVSSAAPTAVALQVFDRMRYAWPVDVDADGDLDLVILTQVEKYIGVFENIIADVPGGAAPIAGTPFVYPFHLVASAAYQSTVPVLVDMDSDGDMDWLFSSGSPESLFWIPAVTAPSAFYEPSPQQVMFDDSLAACGSARGSFACLAANIGRTSRCVRDTLVLPARTFGCRLEAHFPIAHEIVLDGRAGASFDCTPLSAPTEVGGVLFQVVSGGYLELQHLAVTKTGSARTSLLGSPGLRADGAGARLVLTNVTLTRAVSDTSVNPNRVLAGYGGALMATSGASLRVVDTVVSDAVAAVTGGALYVADAESSATLINSMIVECTAKVSGGAISVSSLGTVFLHNSTLARNTAAAGFGGGLFVDVGGRAEVIGTNMVSNSALGGGGVFVRPGSSAAISSSALTGNIAAVGGALATADASVDAVTRASSMAEVPTLELGAASNASAITLVDSVVRSNTGVSYGGGAFLCDGSSASMLVAGSGSIWSDNVALRGGALGSSADVLVCAHADGTDGGSIVTSAGVGRPASTGL</sequence>
<dbReference type="SUPFAM" id="SSF69318">
    <property type="entry name" value="Integrin alpha N-terminal domain"/>
    <property type="match status" value="4"/>
</dbReference>
<reference evidence="3 4" key="1">
    <citation type="submission" date="2010-05" db="EMBL/GenBank/DDBJ databases">
        <title>The Genome Sequence of Thecamonas trahens ATCC 50062.</title>
        <authorList>
            <consortium name="The Broad Institute Genome Sequencing Platform"/>
            <person name="Russ C."/>
            <person name="Cuomo C."/>
            <person name="Shea T."/>
            <person name="Young S.K."/>
            <person name="Zeng Q."/>
            <person name="Koehrsen M."/>
            <person name="Haas B."/>
            <person name="Borodovsky M."/>
            <person name="Guigo R."/>
            <person name="Alvarado L."/>
            <person name="Berlin A."/>
            <person name="Bochicchio J."/>
            <person name="Borenstein D."/>
            <person name="Chapman S."/>
            <person name="Chen Z."/>
            <person name="Freedman E."/>
            <person name="Gellesch M."/>
            <person name="Goldberg J."/>
            <person name="Griggs A."/>
            <person name="Gujja S."/>
            <person name="Heilman E."/>
            <person name="Heiman D."/>
            <person name="Hepburn T."/>
            <person name="Howarth C."/>
            <person name="Jen D."/>
            <person name="Larson L."/>
            <person name="Mehta T."/>
            <person name="Park D."/>
            <person name="Pearson M."/>
            <person name="Roberts A."/>
            <person name="Saif S."/>
            <person name="Shenoy N."/>
            <person name="Sisk P."/>
            <person name="Stolte C."/>
            <person name="Sykes S."/>
            <person name="Thomson T."/>
            <person name="Walk T."/>
            <person name="White J."/>
            <person name="Yandava C."/>
            <person name="Burger G."/>
            <person name="Gray M.W."/>
            <person name="Holland P.W.H."/>
            <person name="King N."/>
            <person name="Lang F.B.F."/>
            <person name="Roger A.J."/>
            <person name="Ruiz-Trillo I."/>
            <person name="Lander E."/>
            <person name="Nusbaum C."/>
        </authorList>
    </citation>
    <scope>NUCLEOTIDE SEQUENCE [LARGE SCALE GENOMIC DNA]</scope>
    <source>
        <strain evidence="3 4">ATCC 50062</strain>
    </source>
</reference>
<dbReference type="InterPro" id="IPR028994">
    <property type="entry name" value="Integrin_alpha_N"/>
</dbReference>
<feature type="chain" id="PRO_5005537341" description="Right handed beta helix domain-containing protein" evidence="2">
    <location>
        <begin position="25"/>
        <end position="1537"/>
    </location>
</feature>
<name>A0A0L0DBI7_THETB</name>
<dbReference type="PANTHER" id="PTHR44103">
    <property type="entry name" value="PROPROTEIN CONVERTASE P"/>
    <property type="match status" value="1"/>
</dbReference>
<dbReference type="OrthoDB" id="10022113at2759"/>
<gene>
    <name evidence="3" type="ORF">AMSG_00436</name>
</gene>
<keyword evidence="1 2" id="KW-0732">Signal</keyword>
<dbReference type="RefSeq" id="XP_013762714.1">
    <property type="nucleotide sequence ID" value="XM_013907260.1"/>
</dbReference>
<keyword evidence="4" id="KW-1185">Reference proteome</keyword>
<dbReference type="Pfam" id="PF13517">
    <property type="entry name" value="FG-GAP_3"/>
    <property type="match status" value="6"/>
</dbReference>
<protein>
    <recommendedName>
        <fullName evidence="5">Right handed beta helix domain-containing protein</fullName>
    </recommendedName>
</protein>
<dbReference type="EMBL" id="GL349434">
    <property type="protein sequence ID" value="KNC48658.1"/>
    <property type="molecule type" value="Genomic_DNA"/>
</dbReference>
<evidence type="ECO:0000313" key="4">
    <source>
        <dbReference type="Proteomes" id="UP000054408"/>
    </source>
</evidence>
<proteinExistence type="predicted"/>
<dbReference type="Proteomes" id="UP000054408">
    <property type="component" value="Unassembled WGS sequence"/>
</dbReference>
<evidence type="ECO:0008006" key="5">
    <source>
        <dbReference type="Google" id="ProtNLM"/>
    </source>
</evidence>
<dbReference type="Gene3D" id="2.130.10.130">
    <property type="entry name" value="Integrin alpha, N-terminal"/>
    <property type="match status" value="1"/>
</dbReference>
<evidence type="ECO:0000313" key="3">
    <source>
        <dbReference type="EMBL" id="KNC48658.1"/>
    </source>
</evidence>
<dbReference type="GeneID" id="25560244"/>
<dbReference type="PANTHER" id="PTHR44103:SF1">
    <property type="entry name" value="PROPROTEIN CONVERTASE P"/>
    <property type="match status" value="1"/>
</dbReference>
<evidence type="ECO:0000256" key="1">
    <source>
        <dbReference type="ARBA" id="ARBA00022729"/>
    </source>
</evidence>
<accession>A0A0L0DBI7</accession>